<feature type="binding site" evidence="5">
    <location>
        <begin position="289"/>
        <end position="291"/>
    </location>
    <ligand>
        <name>substrate</name>
    </ligand>
</feature>
<feature type="domain" description="Nudix hydrolase" evidence="7">
    <location>
        <begin position="13"/>
        <end position="131"/>
    </location>
</feature>
<dbReference type="RefSeq" id="XP_005793127.1">
    <property type="nucleotide sequence ID" value="XM_005793070.1"/>
</dbReference>
<evidence type="ECO:0000256" key="6">
    <source>
        <dbReference type="RuleBase" id="RU003476"/>
    </source>
</evidence>
<dbReference type="GeneID" id="17285969"/>
<dbReference type="EC" id="2.8.1.12" evidence="5"/>
<dbReference type="UniPathway" id="UPA00344"/>
<feature type="binding site" evidence="5">
    <location>
        <begin position="266"/>
        <end position="267"/>
    </location>
    <ligand>
        <name>substrate</name>
    </ligand>
</feature>
<dbReference type="InterPro" id="IPR003448">
    <property type="entry name" value="Mopterin_biosynth_MoaE"/>
</dbReference>
<evidence type="ECO:0000256" key="5">
    <source>
        <dbReference type="HAMAP-Rule" id="MF_03052"/>
    </source>
</evidence>
<dbReference type="AlphaFoldDB" id="A0A0D3KY63"/>
<organism evidence="8 9">
    <name type="scientific">Emiliania huxleyi (strain CCMP1516)</name>
    <dbReference type="NCBI Taxonomy" id="280463"/>
    <lineage>
        <taxon>Eukaryota</taxon>
        <taxon>Haptista</taxon>
        <taxon>Haptophyta</taxon>
        <taxon>Prymnesiophyceae</taxon>
        <taxon>Isochrysidales</taxon>
        <taxon>Noelaerhabdaceae</taxon>
        <taxon>Emiliania</taxon>
    </lineage>
</organism>
<evidence type="ECO:0000256" key="1">
    <source>
        <dbReference type="ARBA" id="ARBA00022490"/>
    </source>
</evidence>
<dbReference type="GO" id="GO:0030366">
    <property type="term" value="F:molybdopterin synthase activity"/>
    <property type="evidence" value="ECO:0007669"/>
    <property type="project" value="UniProtKB-UniRule"/>
</dbReference>
<dbReference type="PROSITE" id="PS00893">
    <property type="entry name" value="NUDIX_BOX"/>
    <property type="match status" value="1"/>
</dbReference>
<evidence type="ECO:0000256" key="3">
    <source>
        <dbReference type="ARBA" id="ARBA00022801"/>
    </source>
</evidence>
<dbReference type="KEGG" id="ehx:EMIHUDRAFT_454165"/>
<dbReference type="EnsemblProtists" id="EOD40698">
    <property type="protein sequence ID" value="EOD40698"/>
    <property type="gene ID" value="EMIHUDRAFT_454165"/>
</dbReference>
<dbReference type="PROSITE" id="PS51462">
    <property type="entry name" value="NUDIX"/>
    <property type="match status" value="1"/>
</dbReference>
<comment type="subcellular location">
    <subcellularLocation>
        <location evidence="5">Cytoplasm</location>
    </subcellularLocation>
</comment>
<keyword evidence="2 5" id="KW-0808">Transferase</keyword>
<comment type="pathway">
    <text evidence="5">Cofactor biosynthesis; molybdopterin biosynthesis.</text>
</comment>
<comment type="catalytic activity">
    <reaction evidence="5">
        <text>2 [molybdopterin-synthase sulfur-carrier protein]-C-terminal-Gly-aminoethanethioate + cyclic pyranopterin phosphate + H2O = molybdopterin + 2 [molybdopterin-synthase sulfur-carrier protein]-C-terminal Gly-Gly + 2 H(+)</text>
        <dbReference type="Rhea" id="RHEA:26333"/>
        <dbReference type="Rhea" id="RHEA-COMP:12202"/>
        <dbReference type="Rhea" id="RHEA-COMP:19907"/>
        <dbReference type="ChEBI" id="CHEBI:15377"/>
        <dbReference type="ChEBI" id="CHEBI:15378"/>
        <dbReference type="ChEBI" id="CHEBI:58698"/>
        <dbReference type="ChEBI" id="CHEBI:59648"/>
        <dbReference type="ChEBI" id="CHEBI:90778"/>
        <dbReference type="ChEBI" id="CHEBI:232372"/>
        <dbReference type="EC" id="2.8.1.12"/>
    </reaction>
</comment>
<dbReference type="STRING" id="2903.R1DZ53"/>
<evidence type="ECO:0000313" key="9">
    <source>
        <dbReference type="Proteomes" id="UP000013827"/>
    </source>
</evidence>
<reference evidence="9" key="1">
    <citation type="journal article" date="2013" name="Nature">
        <title>Pan genome of the phytoplankton Emiliania underpins its global distribution.</title>
        <authorList>
            <person name="Read B.A."/>
            <person name="Kegel J."/>
            <person name="Klute M.J."/>
            <person name="Kuo A."/>
            <person name="Lefebvre S.C."/>
            <person name="Maumus F."/>
            <person name="Mayer C."/>
            <person name="Miller J."/>
            <person name="Monier A."/>
            <person name="Salamov A."/>
            <person name="Young J."/>
            <person name="Aguilar M."/>
            <person name="Claverie J.M."/>
            <person name="Frickenhaus S."/>
            <person name="Gonzalez K."/>
            <person name="Herman E.K."/>
            <person name="Lin Y.C."/>
            <person name="Napier J."/>
            <person name="Ogata H."/>
            <person name="Sarno A.F."/>
            <person name="Shmutz J."/>
            <person name="Schroeder D."/>
            <person name="de Vargas C."/>
            <person name="Verret F."/>
            <person name="von Dassow P."/>
            <person name="Valentin K."/>
            <person name="Van de Peer Y."/>
            <person name="Wheeler G."/>
            <person name="Dacks J.B."/>
            <person name="Delwiche C.F."/>
            <person name="Dyhrman S.T."/>
            <person name="Glockner G."/>
            <person name="John U."/>
            <person name="Richards T."/>
            <person name="Worden A.Z."/>
            <person name="Zhang X."/>
            <person name="Grigoriev I.V."/>
            <person name="Allen A.E."/>
            <person name="Bidle K."/>
            <person name="Borodovsky M."/>
            <person name="Bowler C."/>
            <person name="Brownlee C."/>
            <person name="Cock J.M."/>
            <person name="Elias M."/>
            <person name="Gladyshev V.N."/>
            <person name="Groth M."/>
            <person name="Guda C."/>
            <person name="Hadaegh A."/>
            <person name="Iglesias-Rodriguez M.D."/>
            <person name="Jenkins J."/>
            <person name="Jones B.M."/>
            <person name="Lawson T."/>
            <person name="Leese F."/>
            <person name="Lindquist E."/>
            <person name="Lobanov A."/>
            <person name="Lomsadze A."/>
            <person name="Malik S.B."/>
            <person name="Marsh M.E."/>
            <person name="Mackinder L."/>
            <person name="Mock T."/>
            <person name="Mueller-Roeber B."/>
            <person name="Pagarete A."/>
            <person name="Parker M."/>
            <person name="Probert I."/>
            <person name="Quesneville H."/>
            <person name="Raines C."/>
            <person name="Rensing S.A."/>
            <person name="Riano-Pachon D.M."/>
            <person name="Richier S."/>
            <person name="Rokitta S."/>
            <person name="Shiraiwa Y."/>
            <person name="Soanes D.M."/>
            <person name="van der Giezen M."/>
            <person name="Wahlund T.M."/>
            <person name="Williams B."/>
            <person name="Wilson W."/>
            <person name="Wolfe G."/>
            <person name="Wurch L.L."/>
        </authorList>
    </citation>
    <scope>NUCLEOTIDE SEQUENCE</scope>
</reference>
<sequence>MVRSFKLNFPNGVVGVGIGVLVIDGGRLLLGLRRGSHGSGTWALPGGWLEEGEAFEACALRELEEETGLGAAQVFASGAAVIPVVSNNVIDGKVHSVTVFVRCVEWRWCDLAQPLPAPLFPPLAFLADSAYWRDTVLPTTLPAGRVASTTPGAAPSGVGGASTDDPRDTVLLTPLPLPCGSLVPRVVCPTAGAVATFTGTTRETFEGRAVVRLEYEAYEAMARKEMLALCAAVRARWPVRHIAIAHRTGTVPVTEASVEIAISSAHRAEALAACAFAIDELKAQVPIWKKEVYEDEQAVWKANREAAHVPS</sequence>
<dbReference type="InterPro" id="IPR036563">
    <property type="entry name" value="MoaE_sf"/>
</dbReference>
<proteinExistence type="inferred from homology"/>
<comment type="function">
    <text evidence="5">Catalytic subunit of the molybdopterin synthase complex, a complex that catalyzes the conversion of precursor Z into molybdopterin. Acts by mediating the incorporation of 2 sulfur atoms from thiocarboxylated MOCS2A into precursor Z to generate a dithiolene group.</text>
</comment>
<dbReference type="InterPro" id="IPR000086">
    <property type="entry name" value="NUDIX_hydrolase_dom"/>
</dbReference>
<accession>A0A0D3KY63</accession>
<dbReference type="InterPro" id="IPR020084">
    <property type="entry name" value="NUDIX_hydrolase_CS"/>
</dbReference>
<dbReference type="HAMAP" id="MF_03052">
    <property type="entry name" value="MOC2B"/>
    <property type="match status" value="1"/>
</dbReference>
<dbReference type="PANTHER" id="PTHR23404">
    <property type="entry name" value="MOLYBDOPTERIN SYNTHASE RELATED"/>
    <property type="match status" value="1"/>
</dbReference>
<dbReference type="Gene3D" id="3.90.1170.40">
    <property type="entry name" value="Molybdopterin biosynthesis MoaE subunit"/>
    <property type="match status" value="1"/>
</dbReference>
<keyword evidence="4 5" id="KW-0501">Molybdenum cofactor biosynthesis</keyword>
<comment type="subunit">
    <text evidence="5">Heterotetramer; composed of 2 small (MOCS2A) and 2 large (MOCS2B) subunits.</text>
</comment>
<comment type="similarity">
    <text evidence="6">Belongs to the Nudix hydrolase family.</text>
</comment>
<evidence type="ECO:0000313" key="8">
    <source>
        <dbReference type="EnsemblProtists" id="EOD40698"/>
    </source>
</evidence>
<dbReference type="CDD" id="cd00756">
    <property type="entry name" value="MoaE"/>
    <property type="match status" value="1"/>
</dbReference>
<dbReference type="PRINTS" id="PR00502">
    <property type="entry name" value="NUDIXFAMILY"/>
</dbReference>
<dbReference type="InterPro" id="IPR028888">
    <property type="entry name" value="MOCS2B_euk"/>
</dbReference>
<dbReference type="PaxDb" id="2903-EOD40698"/>
<dbReference type="SUPFAM" id="SSF55811">
    <property type="entry name" value="Nudix"/>
    <property type="match status" value="1"/>
</dbReference>
<reference evidence="8" key="2">
    <citation type="submission" date="2024-10" db="UniProtKB">
        <authorList>
            <consortium name="EnsemblProtists"/>
        </authorList>
    </citation>
    <scope>IDENTIFICATION</scope>
</reference>
<dbReference type="GO" id="GO:0006777">
    <property type="term" value="P:Mo-molybdopterin cofactor biosynthetic process"/>
    <property type="evidence" value="ECO:0007669"/>
    <property type="project" value="UniProtKB-UniRule"/>
</dbReference>
<keyword evidence="3 6" id="KW-0378">Hydrolase</keyword>
<dbReference type="Gene3D" id="3.90.79.10">
    <property type="entry name" value="Nucleoside Triphosphate Pyrophosphohydrolase"/>
    <property type="match status" value="1"/>
</dbReference>
<keyword evidence="9" id="KW-1185">Reference proteome</keyword>
<dbReference type="Pfam" id="PF00293">
    <property type="entry name" value="NUDIX"/>
    <property type="match status" value="1"/>
</dbReference>
<dbReference type="GO" id="GO:0016787">
    <property type="term" value="F:hydrolase activity"/>
    <property type="evidence" value="ECO:0007669"/>
    <property type="project" value="UniProtKB-KW"/>
</dbReference>
<protein>
    <recommendedName>
        <fullName evidence="5">Molybdopterin synthase catalytic subunit</fullName>
        <ecNumber evidence="5">2.8.1.12</ecNumber>
    </recommendedName>
    <alternativeName>
        <fullName evidence="5">Molybdenum cofactor synthesis protein 2 large subunit</fullName>
    </alternativeName>
    <alternativeName>
        <fullName evidence="5">Molybdenum cofactor synthesis protein 2B</fullName>
        <shortName evidence="5">MOCS2B</shortName>
    </alternativeName>
</protein>
<dbReference type="FunFam" id="3.90.1170.40:FF:000002">
    <property type="entry name" value="Molybdopterin synthase catalytic subunit"/>
    <property type="match status" value="1"/>
</dbReference>
<dbReference type="Pfam" id="PF02391">
    <property type="entry name" value="MoaE"/>
    <property type="match status" value="1"/>
</dbReference>
<name>A0A0D3KY63_EMIH1</name>
<feature type="binding site" evidence="5">
    <location>
        <position position="282"/>
    </location>
    <ligand>
        <name>substrate</name>
    </ligand>
</feature>
<dbReference type="InterPro" id="IPR020476">
    <property type="entry name" value="Nudix_hydrolase"/>
</dbReference>
<dbReference type="InterPro" id="IPR015797">
    <property type="entry name" value="NUDIX_hydrolase-like_dom_sf"/>
</dbReference>
<evidence type="ECO:0000256" key="4">
    <source>
        <dbReference type="ARBA" id="ARBA00023150"/>
    </source>
</evidence>
<dbReference type="eggNOG" id="KOG3307">
    <property type="taxonomic scope" value="Eukaryota"/>
</dbReference>
<comment type="similarity">
    <text evidence="5">Belongs to the MoaE family. MOCS2B subfamily.</text>
</comment>
<keyword evidence="1 5" id="KW-0963">Cytoplasm</keyword>
<dbReference type="GO" id="GO:1990140">
    <property type="term" value="C:molybdopterin synthase complex"/>
    <property type="evidence" value="ECO:0007669"/>
    <property type="project" value="UniProtKB-UniRule"/>
</dbReference>
<dbReference type="SUPFAM" id="SSF54690">
    <property type="entry name" value="Molybdopterin synthase subunit MoaE"/>
    <property type="match status" value="1"/>
</dbReference>
<dbReference type="Proteomes" id="UP000013827">
    <property type="component" value="Unassembled WGS sequence"/>
</dbReference>
<evidence type="ECO:0000256" key="2">
    <source>
        <dbReference type="ARBA" id="ARBA00022679"/>
    </source>
</evidence>
<evidence type="ECO:0000259" key="7">
    <source>
        <dbReference type="PROSITE" id="PS51462"/>
    </source>
</evidence>
<dbReference type="HOGENOM" id="CLU_054302_0_0_1"/>